<feature type="domain" description="Transglycosylase SLT" evidence="3">
    <location>
        <begin position="142"/>
        <end position="254"/>
    </location>
</feature>
<keyword evidence="2" id="KW-1133">Transmembrane helix</keyword>
<dbReference type="CDD" id="cd14686">
    <property type="entry name" value="bZIP"/>
    <property type="match status" value="1"/>
</dbReference>
<evidence type="ECO:0000313" key="5">
    <source>
        <dbReference type="Proteomes" id="UP001084197"/>
    </source>
</evidence>
<feature type="transmembrane region" description="Helical" evidence="2">
    <location>
        <begin position="42"/>
        <end position="61"/>
    </location>
</feature>
<sequence length="277" mass="31962">MKCLRLIDLEYNICIPVHSTLAYQLVNRILISEGNAAGMNKYMSIFVGIVSIVTIIFIISLDRYQTQVDGLEEVNQELSRQNEQLSRQNQQLQAEASFSMEVLSSNTNADYSQWSEREEVAEHFYEDSNGRFKKSWGIYLMNEAEKHDLDPYLVYELLKVETGGTFDPELIGPETQYGHAYGMSQFMKNTAPWIAEMAHLPYSKELLFDPYYSMQLAVVYLDFLHHKYDNWDEALTAYHRGMTGMEMYKEANGTARSDYAKEIQTSAEAHRTLAMTN</sequence>
<comment type="caution">
    <text evidence="4">The sequence shown here is derived from an EMBL/GenBank/DDBJ whole genome shotgun (WGS) entry which is preliminary data.</text>
</comment>
<dbReference type="AlphaFoldDB" id="A0A9J6RF29"/>
<dbReference type="Pfam" id="PF01464">
    <property type="entry name" value="SLT"/>
    <property type="match status" value="1"/>
</dbReference>
<reference evidence="4" key="1">
    <citation type="submission" date="2022-11" db="EMBL/GenBank/DDBJ databases">
        <title>WGS of Natronobacillus azotifigens 24KS-1, an anaerobic diazotrophic haloalkaliphile from soda-rich habitats.</title>
        <authorList>
            <person name="Sorokin D.Y."/>
            <person name="Merkel A.Y."/>
        </authorList>
    </citation>
    <scope>NUCLEOTIDE SEQUENCE</scope>
    <source>
        <strain evidence="4">24KS-1</strain>
    </source>
</reference>
<feature type="coiled-coil region" evidence="1">
    <location>
        <begin position="61"/>
        <end position="102"/>
    </location>
</feature>
<evidence type="ECO:0000256" key="2">
    <source>
        <dbReference type="SAM" id="Phobius"/>
    </source>
</evidence>
<evidence type="ECO:0000313" key="4">
    <source>
        <dbReference type="EMBL" id="MCZ0704045.1"/>
    </source>
</evidence>
<evidence type="ECO:0000256" key="1">
    <source>
        <dbReference type="SAM" id="Coils"/>
    </source>
</evidence>
<dbReference type="SUPFAM" id="SSF53955">
    <property type="entry name" value="Lysozyme-like"/>
    <property type="match status" value="1"/>
</dbReference>
<accession>A0A9J6RF29</accession>
<keyword evidence="5" id="KW-1185">Reference proteome</keyword>
<dbReference type="InterPro" id="IPR008258">
    <property type="entry name" value="Transglycosylase_SLT_dom_1"/>
</dbReference>
<proteinExistence type="predicted"/>
<dbReference type="Proteomes" id="UP001084197">
    <property type="component" value="Unassembled WGS sequence"/>
</dbReference>
<dbReference type="Gene3D" id="1.10.530.10">
    <property type="match status" value="1"/>
</dbReference>
<dbReference type="RefSeq" id="WP_268780807.1">
    <property type="nucleotide sequence ID" value="NZ_JAPRAT010000026.1"/>
</dbReference>
<protein>
    <submittedName>
        <fullName evidence="4">Transglycosylase SLT domain-containing protein</fullName>
    </submittedName>
</protein>
<keyword evidence="2" id="KW-0812">Transmembrane</keyword>
<dbReference type="EMBL" id="JAPRAT010000026">
    <property type="protein sequence ID" value="MCZ0704045.1"/>
    <property type="molecule type" value="Genomic_DNA"/>
</dbReference>
<dbReference type="InterPro" id="IPR023346">
    <property type="entry name" value="Lysozyme-like_dom_sf"/>
</dbReference>
<name>A0A9J6RF29_9BACI</name>
<organism evidence="4 5">
    <name type="scientific">Natronobacillus azotifigens</name>
    <dbReference type="NCBI Taxonomy" id="472978"/>
    <lineage>
        <taxon>Bacteria</taxon>
        <taxon>Bacillati</taxon>
        <taxon>Bacillota</taxon>
        <taxon>Bacilli</taxon>
        <taxon>Bacillales</taxon>
        <taxon>Bacillaceae</taxon>
        <taxon>Natronobacillus</taxon>
    </lineage>
</organism>
<gene>
    <name evidence="4" type="ORF">OWO01_12555</name>
</gene>
<keyword evidence="1" id="KW-0175">Coiled coil</keyword>
<keyword evidence="2" id="KW-0472">Membrane</keyword>
<evidence type="ECO:0000259" key="3">
    <source>
        <dbReference type="Pfam" id="PF01464"/>
    </source>
</evidence>